<proteinExistence type="predicted"/>
<name>A0A7H9B7F6_ZYGMR</name>
<dbReference type="InterPro" id="IPR022794">
    <property type="entry name" value="Bul1_C"/>
</dbReference>
<feature type="compositionally biased region" description="Low complexity" evidence="1">
    <location>
        <begin position="9"/>
        <end position="20"/>
    </location>
</feature>
<evidence type="ECO:0000313" key="5">
    <source>
        <dbReference type="Proteomes" id="UP000509704"/>
    </source>
</evidence>
<dbReference type="PANTHER" id="PTHR31904:SF1">
    <property type="entry name" value="BYPASS OF STOP CODON PROTEIN 5-RELATED"/>
    <property type="match status" value="1"/>
</dbReference>
<dbReference type="InterPro" id="IPR007519">
    <property type="entry name" value="Bul1_N"/>
</dbReference>
<feature type="compositionally biased region" description="Low complexity" evidence="1">
    <location>
        <begin position="27"/>
        <end position="36"/>
    </location>
</feature>
<feature type="region of interest" description="Disordered" evidence="1">
    <location>
        <begin position="1"/>
        <end position="36"/>
    </location>
</feature>
<evidence type="ECO:0000259" key="2">
    <source>
        <dbReference type="Pfam" id="PF04425"/>
    </source>
</evidence>
<evidence type="ECO:0000259" key="3">
    <source>
        <dbReference type="Pfam" id="PF04426"/>
    </source>
</evidence>
<dbReference type="GeneID" id="59238461"/>
<feature type="domain" description="Bul1 N-terminal" evidence="2">
    <location>
        <begin position="74"/>
        <end position="477"/>
    </location>
</feature>
<dbReference type="Proteomes" id="UP000509704">
    <property type="component" value="Chromosome 7"/>
</dbReference>
<dbReference type="InterPro" id="IPR039634">
    <property type="entry name" value="Bul1-like"/>
</dbReference>
<dbReference type="RefSeq" id="XP_037146403.1">
    <property type="nucleotide sequence ID" value="XM_037290508.1"/>
</dbReference>
<feature type="domain" description="Bul1 C-terminal" evidence="3">
    <location>
        <begin position="590"/>
        <end position="849"/>
    </location>
</feature>
<dbReference type="KEGG" id="zmk:HG535_0G05610"/>
<protein>
    <recommendedName>
        <fullName evidence="6">Bul1 N-terminal domain-containing protein</fullName>
    </recommendedName>
</protein>
<organism evidence="4 5">
    <name type="scientific">Zygotorulaspora mrakii</name>
    <name type="common">Zygosaccharomyces mrakii</name>
    <dbReference type="NCBI Taxonomy" id="42260"/>
    <lineage>
        <taxon>Eukaryota</taxon>
        <taxon>Fungi</taxon>
        <taxon>Dikarya</taxon>
        <taxon>Ascomycota</taxon>
        <taxon>Saccharomycotina</taxon>
        <taxon>Saccharomycetes</taxon>
        <taxon>Saccharomycetales</taxon>
        <taxon>Saccharomycetaceae</taxon>
        <taxon>Zygotorulaspora</taxon>
    </lineage>
</organism>
<sequence>MNGSTQEGRSNSSSRQPKSSSPKEEPMSSSRRNLSLSTLFDRLSTDGSRFALPIESANYNGVERDMTSSTACTTDNQNEGFTLPDILPTFEMYKNFHSNMPQCDFDEYVDQKSPFFEDVSSSSSQDSSLDFGRRPNVEMIRGNSTSSEVHPTILRAPSVSSMLHSLNAEYSYTSKIRDIPIEKLNALPKDDNSISIELYVTKEIPKFGEKPVYESMVKEFTSGDIVHGYCIIENTSTKPLEFDMFYLTLEGTMVTTEKAFFKTTKAIKTFLRIVDVAEDWSDLNDHANKGSNFYDVKDSVDNSVLGLHKNGTLNPGVRYKRFFNFKIPNQQLDATCEHGFFAHSLLPPSLGFDRPDRSNTEAANLKISVDLGYGRLPERGSSIVTMDNAGSNLITYSIDARFVGKNKTGSLCILGENKYCLRFIPFGFDYKPTSKRDSLKQLSNFDLRIKKKLERVSKVISKLENGRTISDKDLYESADLGQLVPLQKNQSCDPLKSENVKLEAVGMKHTVREDQVGSELSYSIKSVLGMNITGGFIKGFYNRDSSSSRASSGKKGLIMVKASIPRGSVPYWSPPLIRKQNEYSLKNKQSQQNWSQLVDVLSADEQEKLDNLQFELFCIQAANGAKHAPPEIESISTQLICLTEKSENCLPVEFNTEILLNSHKCNEVRRKFKDRLELIQTYETIFQQRQAEINSLYVRSSETKRNDPLTFSEFLSTKDIDDVQSIANMGVDVIYLSKALKSKISSSKESSSGSSLFSILSSDSNKTASTTLASFTARSKSISWESISPTEYRAALCISVKLEENYKGTLIPSFKGCLCSRSYVVRVKFSFTGGAGSTTIDVPIQIKNVHI</sequence>
<dbReference type="Pfam" id="PF04426">
    <property type="entry name" value="Bul1_C"/>
    <property type="match status" value="1"/>
</dbReference>
<keyword evidence="5" id="KW-1185">Reference proteome</keyword>
<evidence type="ECO:0008006" key="6">
    <source>
        <dbReference type="Google" id="ProtNLM"/>
    </source>
</evidence>
<dbReference type="EMBL" id="CP058610">
    <property type="protein sequence ID" value="QLG74678.1"/>
    <property type="molecule type" value="Genomic_DNA"/>
</dbReference>
<dbReference type="Pfam" id="PF04425">
    <property type="entry name" value="Bul1_N"/>
    <property type="match status" value="1"/>
</dbReference>
<dbReference type="AlphaFoldDB" id="A0A7H9B7F6"/>
<dbReference type="PANTHER" id="PTHR31904">
    <property type="entry name" value="BYPASS OF STOP CODON PROTEIN 5-RELATED"/>
    <property type="match status" value="1"/>
</dbReference>
<dbReference type="OrthoDB" id="2283785at2759"/>
<gene>
    <name evidence="4" type="ORF">HG535_0G05610</name>
</gene>
<evidence type="ECO:0000256" key="1">
    <source>
        <dbReference type="SAM" id="MobiDB-lite"/>
    </source>
</evidence>
<reference evidence="4 5" key="1">
    <citation type="submission" date="2020-07" db="EMBL/GenBank/DDBJ databases">
        <title>The yeast mating-type switching endonuclease HO is a domesticated member of an unorthodox homing genetic element family.</title>
        <authorList>
            <person name="Coughlan A.Y."/>
            <person name="Lombardi L."/>
            <person name="Braun-Galleani S."/>
            <person name="Martos A.R."/>
            <person name="Galeote V."/>
            <person name="Bigey F."/>
            <person name="Dequin S."/>
            <person name="Byrne K.P."/>
            <person name="Wolfe K.H."/>
        </authorList>
    </citation>
    <scope>NUCLEOTIDE SEQUENCE [LARGE SCALE GENOMIC DNA]</scope>
    <source>
        <strain evidence="4 5">NRRL Y-6702</strain>
    </source>
</reference>
<evidence type="ECO:0000313" key="4">
    <source>
        <dbReference type="EMBL" id="QLG74678.1"/>
    </source>
</evidence>
<accession>A0A7H9B7F6</accession>